<comment type="caution">
    <text evidence="2">The sequence shown here is derived from an EMBL/GenBank/DDBJ whole genome shotgun (WGS) entry which is preliminary data.</text>
</comment>
<evidence type="ECO:0008006" key="4">
    <source>
        <dbReference type="Google" id="ProtNLM"/>
    </source>
</evidence>
<dbReference type="Proteomes" id="UP000027778">
    <property type="component" value="Unassembled WGS sequence"/>
</dbReference>
<sequence length="116" mass="12575">MLKKFCVGLLTTMILLSTNGIADASTGSLYAKDETITKNTKIATASSKTCKDCWHVGEYRIEDGVAARLTEGDSDVIEITVKKNGKVRMDVVGTGFAVVKVTQSNGKSVYYEFEVI</sequence>
<dbReference type="OrthoDB" id="9931012at2"/>
<accession>A0A073K1H5</accession>
<organism evidence="2 3">
    <name type="scientific">Bacillus gaemokensis</name>
    <dbReference type="NCBI Taxonomy" id="574375"/>
    <lineage>
        <taxon>Bacteria</taxon>
        <taxon>Bacillati</taxon>
        <taxon>Bacillota</taxon>
        <taxon>Bacilli</taxon>
        <taxon>Bacillales</taxon>
        <taxon>Bacillaceae</taxon>
        <taxon>Bacillus</taxon>
        <taxon>Bacillus cereus group</taxon>
    </lineage>
</organism>
<dbReference type="AlphaFoldDB" id="A0A073K1H5"/>
<reference evidence="2 3" key="1">
    <citation type="submission" date="2014-06" db="EMBL/GenBank/DDBJ databases">
        <title>Draft genome sequence of Bacillus gaemokensis JCM 15801 (MCCC 1A00707).</title>
        <authorList>
            <person name="Lai Q."/>
            <person name="Liu Y."/>
            <person name="Shao Z."/>
        </authorList>
    </citation>
    <scope>NUCLEOTIDE SEQUENCE [LARGE SCALE GENOMIC DNA]</scope>
    <source>
        <strain evidence="2 3">JCM 15801</strain>
    </source>
</reference>
<protein>
    <recommendedName>
        <fullName evidence="4">Lipoprotein</fullName>
    </recommendedName>
</protein>
<dbReference type="EMBL" id="JOTM01000089">
    <property type="protein sequence ID" value="KEK21179.1"/>
    <property type="molecule type" value="Genomic_DNA"/>
</dbReference>
<gene>
    <name evidence="2" type="ORF">BAGA_28900</name>
</gene>
<feature type="chain" id="PRO_5001692351" description="Lipoprotein" evidence="1">
    <location>
        <begin position="25"/>
        <end position="116"/>
    </location>
</feature>
<dbReference type="RefSeq" id="WP_033679141.1">
    <property type="nucleotide sequence ID" value="NZ_JOTM01000089.1"/>
</dbReference>
<keyword evidence="3" id="KW-1185">Reference proteome</keyword>
<name>A0A073K1H5_9BACI</name>
<feature type="signal peptide" evidence="1">
    <location>
        <begin position="1"/>
        <end position="24"/>
    </location>
</feature>
<evidence type="ECO:0000313" key="3">
    <source>
        <dbReference type="Proteomes" id="UP000027778"/>
    </source>
</evidence>
<keyword evidence="1" id="KW-0732">Signal</keyword>
<proteinExistence type="predicted"/>
<evidence type="ECO:0000313" key="2">
    <source>
        <dbReference type="EMBL" id="KEK21179.1"/>
    </source>
</evidence>
<evidence type="ECO:0000256" key="1">
    <source>
        <dbReference type="SAM" id="SignalP"/>
    </source>
</evidence>